<comment type="caution">
    <text evidence="1">The sequence shown here is derived from an EMBL/GenBank/DDBJ whole genome shotgun (WGS) entry which is preliminary data.</text>
</comment>
<dbReference type="Proteomes" id="UP000282818">
    <property type="component" value="Unassembled WGS sequence"/>
</dbReference>
<accession>A0A437Q4Q6</accession>
<dbReference type="RefSeq" id="WP_127695661.1">
    <property type="nucleotide sequence ID" value="NZ_SACQ01000009.1"/>
</dbReference>
<dbReference type="PANTHER" id="PTHR11102:SF147">
    <property type="entry name" value="SEL1L ADAPTOR SUBUNIT OF ERAD E3 UBIQUITIN LIGASE"/>
    <property type="match status" value="1"/>
</dbReference>
<dbReference type="Pfam" id="PF08238">
    <property type="entry name" value="Sel1"/>
    <property type="match status" value="2"/>
</dbReference>
<dbReference type="Gene3D" id="1.25.40.10">
    <property type="entry name" value="Tetratricopeptide repeat domain"/>
    <property type="match status" value="1"/>
</dbReference>
<evidence type="ECO:0000313" key="1">
    <source>
        <dbReference type="EMBL" id="RVU29484.1"/>
    </source>
</evidence>
<reference evidence="1 2" key="1">
    <citation type="submission" date="2019-01" db="EMBL/GenBank/DDBJ databases">
        <authorList>
            <person name="Chen W.-M."/>
        </authorList>
    </citation>
    <scope>NUCLEOTIDE SEQUENCE [LARGE SCALE GENOMIC DNA]</scope>
    <source>
        <strain evidence="1 2">HPM-16</strain>
    </source>
</reference>
<sequence length="160" mass="18525">MRFLIKMLAPIIFALAYGVFRSSFFKRSRKRHEWLMKIFRFCADNDHTKALSVYGHLLHFRGDGVENRIQGGIYLQRAADHGDMKAQYQMGRIFEEGFEHYFSANEEKALRYYQQAAEQGHTLAISRLMKVFSSGELGQSADAAKAEMWQRRQPALPTSP</sequence>
<gene>
    <name evidence="1" type="ORF">EOE65_16200</name>
</gene>
<dbReference type="PANTHER" id="PTHR11102">
    <property type="entry name" value="SEL-1-LIKE PROTEIN"/>
    <property type="match status" value="1"/>
</dbReference>
<name>A0A437Q4Q6_9GAMM</name>
<evidence type="ECO:0000313" key="2">
    <source>
        <dbReference type="Proteomes" id="UP000282818"/>
    </source>
</evidence>
<dbReference type="SUPFAM" id="SSF81901">
    <property type="entry name" value="HCP-like"/>
    <property type="match status" value="1"/>
</dbReference>
<dbReference type="InterPro" id="IPR011990">
    <property type="entry name" value="TPR-like_helical_dom_sf"/>
</dbReference>
<dbReference type="EMBL" id="SACQ01000009">
    <property type="protein sequence ID" value="RVU29484.1"/>
    <property type="molecule type" value="Genomic_DNA"/>
</dbReference>
<organism evidence="1 2">
    <name type="scientific">Neptunomonas marina</name>
    <dbReference type="NCBI Taxonomy" id="1815562"/>
    <lineage>
        <taxon>Bacteria</taxon>
        <taxon>Pseudomonadati</taxon>
        <taxon>Pseudomonadota</taxon>
        <taxon>Gammaproteobacteria</taxon>
        <taxon>Oceanospirillales</taxon>
        <taxon>Oceanospirillaceae</taxon>
        <taxon>Neptunomonas</taxon>
    </lineage>
</organism>
<protein>
    <submittedName>
        <fullName evidence="1">Sel1 repeat family protein</fullName>
    </submittedName>
</protein>
<dbReference type="GO" id="GO:0036503">
    <property type="term" value="P:ERAD pathway"/>
    <property type="evidence" value="ECO:0007669"/>
    <property type="project" value="TreeGrafter"/>
</dbReference>
<dbReference type="SMART" id="SM00671">
    <property type="entry name" value="SEL1"/>
    <property type="match status" value="2"/>
</dbReference>
<dbReference type="InterPro" id="IPR006597">
    <property type="entry name" value="Sel1-like"/>
</dbReference>
<dbReference type="AlphaFoldDB" id="A0A437Q4Q6"/>
<dbReference type="InterPro" id="IPR050767">
    <property type="entry name" value="Sel1_AlgK"/>
</dbReference>
<proteinExistence type="predicted"/>
<keyword evidence="2" id="KW-1185">Reference proteome</keyword>